<protein>
    <submittedName>
        <fullName evidence="3">Uncharacterized protein</fullName>
    </submittedName>
</protein>
<dbReference type="PANTHER" id="PTHR47357:SF1">
    <property type="entry name" value="SPINDLE POLE BODY COMPONENT 110"/>
    <property type="match status" value="1"/>
</dbReference>
<name>E3LSJ9_CAERE</name>
<keyword evidence="1" id="KW-0175">Coiled coil</keyword>
<feature type="compositionally biased region" description="Basic and acidic residues" evidence="2">
    <location>
        <begin position="64"/>
        <end position="77"/>
    </location>
</feature>
<dbReference type="OMA" id="CIHETEI"/>
<evidence type="ECO:0000256" key="2">
    <source>
        <dbReference type="SAM" id="MobiDB-lite"/>
    </source>
</evidence>
<dbReference type="STRING" id="31234.E3LSJ9"/>
<dbReference type="HOGENOM" id="CLU_433651_0_0_1"/>
<dbReference type="FunCoup" id="E3LSJ9">
    <property type="interactions" value="1"/>
</dbReference>
<feature type="compositionally biased region" description="Low complexity" evidence="2">
    <location>
        <begin position="202"/>
        <end position="212"/>
    </location>
</feature>
<feature type="compositionally biased region" description="Basic and acidic residues" evidence="2">
    <location>
        <begin position="144"/>
        <end position="154"/>
    </location>
</feature>
<dbReference type="GO" id="GO:0005856">
    <property type="term" value="C:cytoskeleton"/>
    <property type="evidence" value="ECO:0007669"/>
    <property type="project" value="TreeGrafter"/>
</dbReference>
<evidence type="ECO:0000313" key="4">
    <source>
        <dbReference type="Proteomes" id="UP000008281"/>
    </source>
</evidence>
<organism evidence="4">
    <name type="scientific">Caenorhabditis remanei</name>
    <name type="common">Caenorhabditis vulgaris</name>
    <dbReference type="NCBI Taxonomy" id="31234"/>
    <lineage>
        <taxon>Eukaryota</taxon>
        <taxon>Metazoa</taxon>
        <taxon>Ecdysozoa</taxon>
        <taxon>Nematoda</taxon>
        <taxon>Chromadorea</taxon>
        <taxon>Rhabditida</taxon>
        <taxon>Rhabditina</taxon>
        <taxon>Rhabditomorpha</taxon>
        <taxon>Rhabditoidea</taxon>
        <taxon>Rhabditidae</taxon>
        <taxon>Peloderinae</taxon>
        <taxon>Caenorhabditis</taxon>
    </lineage>
</organism>
<accession>E3LSJ9</accession>
<feature type="region of interest" description="Disordered" evidence="2">
    <location>
        <begin position="517"/>
        <end position="563"/>
    </location>
</feature>
<sequence>MILLVVIVEFQSSGQHKQPPKMEEKVVSKKKEEAPMPPPPPKFPVKAKAPSKHQLMMEALKASIEAEKNKPKKEVKSRVSLLPPPAPKAQKENKEGGGEMTETPRRTITKTPLKTVNAKAKTSPAPPVERPKKERKPLYTPPAPKERVEKEKKLPPKAIVSPPSTGDKKPVVSSIPSTSSSSKGAFPTSSFAGGGKIQAPRKASTASSIASAKKQKVPPIDEKEKLARLHASTQAFDALIIVMNRINEEKERKLGSISEQYEKKTSELGDLKKMLDEARKKFEEDVEQMKSNNQQVIRNHANTVENMQKTHEAQVRLIFRNFLCRINHFQTAEKNKEFERNLEDERARREAEILAMNNRHQKVVTCLDEKIAEAEKQCDQLSADKKTLQAALANDCDHRNQMLTKEISSLQTALEMKSAEMKELRQKNQNLSLQVDEIPLKELEISKWKHKSNEYKQMLDQKINGEKILVQQIEELRRKQIHDEEEKEAMKRSFDLMQFKYENGDDPNVTSVMSAPMESRFSTPTKVQFRSRSSASGSRPISMATSNGDQRLSTSSHHDDSMNRSTISMYTSHIRLPENHADDVIYAPDEIISSRSGSISQRLAIAIEDDGEPILKNESRNASDSGIGLVM</sequence>
<feature type="coiled-coil region" evidence="1">
    <location>
        <begin position="335"/>
        <end position="434"/>
    </location>
</feature>
<feature type="compositionally biased region" description="Low complexity" evidence="2">
    <location>
        <begin position="530"/>
        <end position="542"/>
    </location>
</feature>
<feature type="region of interest" description="Disordered" evidence="2">
    <location>
        <begin position="12"/>
        <end position="52"/>
    </location>
</feature>
<dbReference type="eggNOG" id="KOG4568">
    <property type="taxonomic scope" value="Eukaryota"/>
</dbReference>
<feature type="compositionally biased region" description="Low complexity" evidence="2">
    <location>
        <begin position="173"/>
        <end position="182"/>
    </location>
</feature>
<feature type="region of interest" description="Disordered" evidence="2">
    <location>
        <begin position="64"/>
        <end position="221"/>
    </location>
</feature>
<dbReference type="EMBL" id="DS268414">
    <property type="protein sequence ID" value="EFP09532.1"/>
    <property type="molecule type" value="Genomic_DNA"/>
</dbReference>
<reference evidence="3" key="1">
    <citation type="submission" date="2007-07" db="EMBL/GenBank/DDBJ databases">
        <title>PCAP assembly of the Caenorhabditis remanei genome.</title>
        <authorList>
            <consortium name="The Caenorhabditis remanei Sequencing Consortium"/>
            <person name="Wilson R.K."/>
        </authorList>
    </citation>
    <scope>NUCLEOTIDE SEQUENCE [LARGE SCALE GENOMIC DNA]</scope>
    <source>
        <strain evidence="3">PB4641</strain>
    </source>
</reference>
<dbReference type="GO" id="GO:0005200">
    <property type="term" value="F:structural constituent of cytoskeleton"/>
    <property type="evidence" value="ECO:0007669"/>
    <property type="project" value="TreeGrafter"/>
</dbReference>
<evidence type="ECO:0000313" key="3">
    <source>
        <dbReference type="EMBL" id="EFP09532.1"/>
    </source>
</evidence>
<dbReference type="Proteomes" id="UP000008281">
    <property type="component" value="Unassembled WGS sequence"/>
</dbReference>
<feature type="compositionally biased region" description="Basic and acidic residues" evidence="2">
    <location>
        <begin position="89"/>
        <end position="105"/>
    </location>
</feature>
<dbReference type="InParanoid" id="E3LSJ9"/>
<feature type="compositionally biased region" description="Polar residues" evidence="2">
    <location>
        <begin position="543"/>
        <end position="555"/>
    </location>
</feature>
<dbReference type="AlphaFoldDB" id="E3LSJ9"/>
<evidence type="ECO:0000256" key="1">
    <source>
        <dbReference type="SAM" id="Coils"/>
    </source>
</evidence>
<proteinExistence type="predicted"/>
<feature type="coiled-coil region" evidence="1">
    <location>
        <begin position="247"/>
        <end position="299"/>
    </location>
</feature>
<keyword evidence="4" id="KW-1185">Reference proteome</keyword>
<feature type="compositionally biased region" description="Basic and acidic residues" evidence="2">
    <location>
        <begin position="20"/>
        <end position="34"/>
    </location>
</feature>
<dbReference type="OrthoDB" id="2130750at2759"/>
<dbReference type="PANTHER" id="PTHR47357">
    <property type="entry name" value="COP1-INTERACTIVE PROTEIN 1"/>
    <property type="match status" value="1"/>
</dbReference>
<gene>
    <name evidence="3" type="ORF">CRE_25330</name>
</gene>